<feature type="domain" description="HpaB/PvcC/4-BUDH C-terminal" evidence="4">
    <location>
        <begin position="289"/>
        <end position="469"/>
    </location>
</feature>
<keyword evidence="7" id="KW-1185">Reference proteome</keyword>
<dbReference type="Gene3D" id="1.20.140.10">
    <property type="entry name" value="Butyryl-CoA Dehydrogenase, subunit A, domain 3"/>
    <property type="match status" value="1"/>
</dbReference>
<sequence>MGYGQKYLSRLNDGRNVWLQGELVKNIDTHPAFEGTIQTFAKLLDMQNHAETRDKLTFILDENKDRANLAFLVPKTTEDLARKREAYKVWSDATFGVMSRLSEYSRSLITGWYASRHRLGKNVNHFAEKIERYYQKSCVLDLLSTTAAHDPQIDRSKKASEMIDPYTMVRIVKETEDGIVVRGAKMIATAAPYVDELLVFPYHKRPQEDTRYATMFAVSVNTPGVHIVCRESFASEYEEDHPLSARFDEMDSVVIFEDVLIPWERVFIKDDPEAIWKTRTDPVVSALSQHQTVVRLISKLEFITALGNEIAVSIGVTQFLQVKEKLAELIMQLETIKALLLTAEHQAKIYEGIFLPAIVPLTTARNLGTRFYPRAIEILQQIGAGGLLQLPSELQELQGPIGHLLHRYYNGADRNAEKKVRLFKLAWDIIGSPLGARHELYERYYSGDPVRTFAAQYQGYDTKKLTKQLTPFL</sequence>
<feature type="domain" description="HpaB/PvcC/4-BUDH N-terminal" evidence="5">
    <location>
        <begin position="4"/>
        <end position="268"/>
    </location>
</feature>
<comment type="caution">
    <text evidence="6">The sequence shown here is derived from an EMBL/GenBank/DDBJ whole genome shotgun (WGS) entry which is preliminary data.</text>
</comment>
<organism evidence="6 7">
    <name type="scientific">Bacillus bingmayongensis</name>
    <dbReference type="NCBI Taxonomy" id="1150157"/>
    <lineage>
        <taxon>Bacteria</taxon>
        <taxon>Bacillati</taxon>
        <taxon>Bacillota</taxon>
        <taxon>Bacilli</taxon>
        <taxon>Bacillales</taxon>
        <taxon>Bacillaceae</taxon>
        <taxon>Bacillus</taxon>
    </lineage>
</organism>
<protein>
    <submittedName>
        <fullName evidence="6">4-hydroxyphenylacetate 3-hydroxylase N-terminal domain-containing protein</fullName>
    </submittedName>
</protein>
<dbReference type="InterPro" id="IPR036250">
    <property type="entry name" value="AcylCo_DH-like_C"/>
</dbReference>
<dbReference type="InterPro" id="IPR024719">
    <property type="entry name" value="HpaB/PvcC/4-BUDH_C"/>
</dbReference>
<evidence type="ECO:0000259" key="5">
    <source>
        <dbReference type="Pfam" id="PF11794"/>
    </source>
</evidence>
<gene>
    <name evidence="6" type="ORF">U2I54_20285</name>
</gene>
<evidence type="ECO:0000313" key="7">
    <source>
        <dbReference type="Proteomes" id="UP001291930"/>
    </source>
</evidence>
<evidence type="ECO:0000256" key="3">
    <source>
        <dbReference type="ARBA" id="ARBA00023002"/>
    </source>
</evidence>
<dbReference type="Pfam" id="PF11794">
    <property type="entry name" value="HpaB_N"/>
    <property type="match status" value="1"/>
</dbReference>
<dbReference type="RefSeq" id="WP_374218825.1">
    <property type="nucleotide sequence ID" value="NZ_JAXOVW010000058.1"/>
</dbReference>
<name>A0ABU5K1R6_9BACI</name>
<dbReference type="InterPro" id="IPR046373">
    <property type="entry name" value="Acyl-CoA_Oxase/DH_mid-dom_sf"/>
</dbReference>
<evidence type="ECO:0000259" key="4">
    <source>
        <dbReference type="Pfam" id="PF03241"/>
    </source>
</evidence>
<dbReference type="InterPro" id="IPR024674">
    <property type="entry name" value="HpaB/PvcC/4-BUDH_N"/>
</dbReference>
<keyword evidence="3" id="KW-0560">Oxidoreductase</keyword>
<evidence type="ECO:0000256" key="2">
    <source>
        <dbReference type="ARBA" id="ARBA00022827"/>
    </source>
</evidence>
<dbReference type="InterPro" id="IPR009100">
    <property type="entry name" value="AcylCoA_DH/oxidase_NM_dom_sf"/>
</dbReference>
<dbReference type="PIRSF" id="PIRSF000331">
    <property type="entry name" value="HpaA_HpaB"/>
    <property type="match status" value="1"/>
</dbReference>
<proteinExistence type="predicted"/>
<dbReference type="SUPFAM" id="SSF47203">
    <property type="entry name" value="Acyl-CoA dehydrogenase C-terminal domain-like"/>
    <property type="match status" value="1"/>
</dbReference>
<dbReference type="Pfam" id="PF03241">
    <property type="entry name" value="HpaB"/>
    <property type="match status" value="1"/>
</dbReference>
<evidence type="ECO:0000256" key="1">
    <source>
        <dbReference type="ARBA" id="ARBA00022630"/>
    </source>
</evidence>
<dbReference type="Proteomes" id="UP001291930">
    <property type="component" value="Unassembled WGS sequence"/>
</dbReference>
<keyword evidence="2" id="KW-0274">FAD</keyword>
<keyword evidence="1" id="KW-0285">Flavoprotein</keyword>
<dbReference type="InterPro" id="IPR004925">
    <property type="entry name" value="HpaB/PvcC/4-BUDH"/>
</dbReference>
<evidence type="ECO:0000313" key="6">
    <source>
        <dbReference type="EMBL" id="MDZ5609337.1"/>
    </source>
</evidence>
<dbReference type="Gene3D" id="1.10.3140.10">
    <property type="entry name" value="4-hydroxybutyryl-coa dehydratase, domain 1"/>
    <property type="match status" value="1"/>
</dbReference>
<dbReference type="SUPFAM" id="SSF56645">
    <property type="entry name" value="Acyl-CoA dehydrogenase NM domain-like"/>
    <property type="match status" value="1"/>
</dbReference>
<reference evidence="7" key="1">
    <citation type="submission" date="2023-11" db="EMBL/GenBank/DDBJ databases">
        <title>Genome Sequence of Bacillus pseudomycoides stain BUPM19.</title>
        <authorList>
            <person name="Farhat A."/>
        </authorList>
    </citation>
    <scope>NUCLEOTIDE SEQUENCE [LARGE SCALE GENOMIC DNA]</scope>
    <source>
        <strain evidence="7">BUPM19</strain>
    </source>
</reference>
<dbReference type="EMBL" id="JAXOVW010000058">
    <property type="protein sequence ID" value="MDZ5609337.1"/>
    <property type="molecule type" value="Genomic_DNA"/>
</dbReference>
<dbReference type="PANTHER" id="PTHR36117:SF3">
    <property type="entry name" value="4-HYDROXYPHENYLACETATE 3-MONOOXYGENASE-RELATED"/>
    <property type="match status" value="1"/>
</dbReference>
<accession>A0ABU5K1R6</accession>
<dbReference type="PANTHER" id="PTHR36117">
    <property type="entry name" value="4-HYDROXYPHENYLACETATE 3-MONOOXYGENASE-RELATED"/>
    <property type="match status" value="1"/>
</dbReference>
<dbReference type="Gene3D" id="2.40.110.10">
    <property type="entry name" value="Butyryl-CoA Dehydrogenase, subunit A, domain 2"/>
    <property type="match status" value="1"/>
</dbReference>